<proteinExistence type="predicted"/>
<accession>A0ABQ6LGZ3</accession>
<dbReference type="EMBL" id="BSYI01000011">
    <property type="protein sequence ID" value="GMG82562.1"/>
    <property type="molecule type" value="Genomic_DNA"/>
</dbReference>
<name>A0ABQ6LGZ3_9RHOB</name>
<evidence type="ECO:0000256" key="1">
    <source>
        <dbReference type="SAM" id="MobiDB-lite"/>
    </source>
</evidence>
<gene>
    <name evidence="2" type="ORF">LNKW23_17750</name>
</gene>
<reference evidence="2 3" key="1">
    <citation type="submission" date="2023-04" db="EMBL/GenBank/DDBJ databases">
        <title>Marinoamorphus aggregata gen. nov., sp. Nov., isolate from tissue of brittle star Ophioplocus japonicus.</title>
        <authorList>
            <person name="Kawano K."/>
            <person name="Sawayama S."/>
            <person name="Nakagawa S."/>
        </authorList>
    </citation>
    <scope>NUCLEOTIDE SEQUENCE [LARGE SCALE GENOMIC DNA]</scope>
    <source>
        <strain evidence="2 3">NKW23</strain>
    </source>
</reference>
<comment type="caution">
    <text evidence="2">The sequence shown here is derived from an EMBL/GenBank/DDBJ whole genome shotgun (WGS) entry which is preliminary data.</text>
</comment>
<keyword evidence="3" id="KW-1185">Reference proteome</keyword>
<dbReference type="Proteomes" id="UP001239909">
    <property type="component" value="Unassembled WGS sequence"/>
</dbReference>
<feature type="region of interest" description="Disordered" evidence="1">
    <location>
        <begin position="1"/>
        <end position="71"/>
    </location>
</feature>
<sequence length="108" mass="11873">MHFESVSVGSRLVKGQAPPNRTRRSVDSPTVRATLSGPARERTPEAIDALEWPLGEAGRQDNVETTNVGDSKIAPVKDKNLANEIARAEDEVITSYQRSCERSLDRRG</sequence>
<evidence type="ECO:0000313" key="2">
    <source>
        <dbReference type="EMBL" id="GMG82562.1"/>
    </source>
</evidence>
<organism evidence="2 3">
    <name type="scientific">Paralimibaculum aggregatum</name>
    <dbReference type="NCBI Taxonomy" id="3036245"/>
    <lineage>
        <taxon>Bacteria</taxon>
        <taxon>Pseudomonadati</taxon>
        <taxon>Pseudomonadota</taxon>
        <taxon>Alphaproteobacteria</taxon>
        <taxon>Rhodobacterales</taxon>
        <taxon>Paracoccaceae</taxon>
        <taxon>Paralimibaculum</taxon>
    </lineage>
</organism>
<evidence type="ECO:0000313" key="3">
    <source>
        <dbReference type="Proteomes" id="UP001239909"/>
    </source>
</evidence>
<protein>
    <submittedName>
        <fullName evidence="2">Uncharacterized protein</fullName>
    </submittedName>
</protein>